<protein>
    <submittedName>
        <fullName evidence="9">Uncharacterized protein</fullName>
    </submittedName>
</protein>
<comment type="similarity">
    <text evidence="1">Belongs to the multicopper oxidase family.</text>
</comment>
<dbReference type="Proteomes" id="UP000887566">
    <property type="component" value="Unplaced"/>
</dbReference>
<evidence type="ECO:0000259" key="5">
    <source>
        <dbReference type="Pfam" id="PF00394"/>
    </source>
</evidence>
<organism evidence="8 9">
    <name type="scientific">Plectus sambesii</name>
    <dbReference type="NCBI Taxonomy" id="2011161"/>
    <lineage>
        <taxon>Eukaryota</taxon>
        <taxon>Metazoa</taxon>
        <taxon>Ecdysozoa</taxon>
        <taxon>Nematoda</taxon>
        <taxon>Chromadorea</taxon>
        <taxon>Plectida</taxon>
        <taxon>Plectina</taxon>
        <taxon>Plectoidea</taxon>
        <taxon>Plectidae</taxon>
        <taxon>Plectus</taxon>
    </lineage>
</organism>
<dbReference type="Pfam" id="PF07732">
    <property type="entry name" value="Cu-oxidase_3"/>
    <property type="match status" value="1"/>
</dbReference>
<evidence type="ECO:0000313" key="8">
    <source>
        <dbReference type="Proteomes" id="UP000887566"/>
    </source>
</evidence>
<feature type="domain" description="Plastocyanin-like" evidence="5">
    <location>
        <begin position="230"/>
        <end position="335"/>
    </location>
</feature>
<evidence type="ECO:0000259" key="7">
    <source>
        <dbReference type="Pfam" id="PF07732"/>
    </source>
</evidence>
<evidence type="ECO:0000313" key="9">
    <source>
        <dbReference type="WBParaSite" id="PSAMB.scaffold2209size24594.g16840.t1"/>
    </source>
</evidence>
<keyword evidence="8" id="KW-1185">Reference proteome</keyword>
<dbReference type="PANTHER" id="PTHR11709:SF394">
    <property type="entry name" value="FI03373P-RELATED"/>
    <property type="match status" value="1"/>
</dbReference>
<keyword evidence="3" id="KW-0560">Oxidoreductase</keyword>
<dbReference type="InterPro" id="IPR011706">
    <property type="entry name" value="Cu-oxidase_C"/>
</dbReference>
<dbReference type="GO" id="GO:0006826">
    <property type="term" value="P:iron ion transport"/>
    <property type="evidence" value="ECO:0007669"/>
    <property type="project" value="TreeGrafter"/>
</dbReference>
<dbReference type="AlphaFoldDB" id="A0A914VM05"/>
<dbReference type="Gene3D" id="2.60.40.420">
    <property type="entry name" value="Cupredoxins - blue copper proteins"/>
    <property type="match status" value="3"/>
</dbReference>
<dbReference type="GO" id="GO:0016491">
    <property type="term" value="F:oxidoreductase activity"/>
    <property type="evidence" value="ECO:0007669"/>
    <property type="project" value="UniProtKB-KW"/>
</dbReference>
<dbReference type="InterPro" id="IPR045087">
    <property type="entry name" value="Cu-oxidase_fam"/>
</dbReference>
<evidence type="ECO:0000256" key="1">
    <source>
        <dbReference type="ARBA" id="ARBA00010609"/>
    </source>
</evidence>
<dbReference type="Pfam" id="PF07731">
    <property type="entry name" value="Cu-oxidase_2"/>
    <property type="match status" value="1"/>
</dbReference>
<dbReference type="SUPFAM" id="SSF49503">
    <property type="entry name" value="Cupredoxins"/>
    <property type="match status" value="3"/>
</dbReference>
<evidence type="ECO:0000259" key="6">
    <source>
        <dbReference type="Pfam" id="PF07731"/>
    </source>
</evidence>
<accession>A0A914VM05</accession>
<dbReference type="InterPro" id="IPR001117">
    <property type="entry name" value="Cu-oxidase_2nd"/>
</dbReference>
<feature type="domain" description="Plastocyanin-like" evidence="7">
    <location>
        <begin position="52"/>
        <end position="158"/>
    </location>
</feature>
<evidence type="ECO:0000256" key="4">
    <source>
        <dbReference type="ARBA" id="ARBA00023008"/>
    </source>
</evidence>
<reference evidence="9" key="1">
    <citation type="submission" date="2022-11" db="UniProtKB">
        <authorList>
            <consortium name="WormBaseParasite"/>
        </authorList>
    </citation>
    <scope>IDENTIFICATION</scope>
</reference>
<dbReference type="CDD" id="cd13905">
    <property type="entry name" value="CuRO_3_tcLLC2_insect_like"/>
    <property type="match status" value="1"/>
</dbReference>
<dbReference type="InterPro" id="IPR000102">
    <property type="entry name" value="MAP1B_neuraxin"/>
</dbReference>
<name>A0A914VM05_9BILA</name>
<feature type="domain" description="Plastocyanin-like" evidence="6">
    <location>
        <begin position="487"/>
        <end position="629"/>
    </location>
</feature>
<dbReference type="Pfam" id="PF00394">
    <property type="entry name" value="Cu-oxidase"/>
    <property type="match status" value="1"/>
</dbReference>
<dbReference type="PANTHER" id="PTHR11709">
    <property type="entry name" value="MULTI-COPPER OXIDASE"/>
    <property type="match status" value="1"/>
</dbReference>
<dbReference type="GO" id="GO:0005507">
    <property type="term" value="F:copper ion binding"/>
    <property type="evidence" value="ECO:0007669"/>
    <property type="project" value="InterPro"/>
</dbReference>
<dbReference type="WBParaSite" id="PSAMB.scaffold2209size24594.g16840.t1">
    <property type="protein sequence ID" value="PSAMB.scaffold2209size24594.g16840.t1"/>
    <property type="gene ID" value="PSAMB.scaffold2209size24594.g16840"/>
</dbReference>
<dbReference type="InterPro" id="IPR011707">
    <property type="entry name" value="Cu-oxidase-like_N"/>
</dbReference>
<proteinExistence type="inferred from homology"/>
<dbReference type="PROSITE" id="PS00230">
    <property type="entry name" value="MAP1B_NEURAXIN"/>
    <property type="match status" value="1"/>
</dbReference>
<evidence type="ECO:0000256" key="3">
    <source>
        <dbReference type="ARBA" id="ARBA00023002"/>
    </source>
</evidence>
<sequence length="655" mass="74501">MSYYDENNLAELVDYYPNEERWYVRNKNLAMACGLKTPLDNSSRLRDIVQMHGLHQHVITVNGESPAKPIVVPFGAEVIMRVHNNLLLEGVTVHVHGMDKRNLWYTDGVGLLQQCPIPVGSTYSYRFIADSPGTLWFHGHFGSDRTEGLLGAFIVTRNDESVVVDTKGTRILPTRQYVAVLQDWSQTSSHNVRYNQKWKLMKFNYGYEKEDRCWVPTRTFDGTNVGGSVPLHSILINDKGWYNQTELKTVPWLLPLEKYRIKSGESILLRLINGGAGQPLVISIEEHRMTVVAADGEPVKPLTVDFLVLFAGERYDVLIEGKTAPERKTFYIIFETQDYYDWYWKKVRPYYGLAALEYEDNVPSAKNLPDFSHRHCSFENLCMVLNCPFSQYPHDYPYSCISAADLRSLNTANDLSITSDGGFNGGYEEYFLNMHFDSHLNGWQFKHSKGMPYFHHGAENEVATWCDPKKCPSDANRFNDGCKCFFHLNVTLGSIVQMTLYNMGSGSEVGDGYSHPFHIHGTHFYLLKMGYPSYNDTNFVSHPNSDLPCAPPFTESKCNNLKWSNSSWMNGRVAGMNTVDPSYRDSVVIPAGGYIVVRFRAVNPGWWYAHCHIMIHHMGGTAFAIKVGKHDQMPRPPPNFPSSCGVYEQPPLIKL</sequence>
<keyword evidence="2" id="KW-0479">Metal-binding</keyword>
<keyword evidence="4" id="KW-0186">Copper</keyword>
<dbReference type="GO" id="GO:0005886">
    <property type="term" value="C:plasma membrane"/>
    <property type="evidence" value="ECO:0007669"/>
    <property type="project" value="TreeGrafter"/>
</dbReference>
<evidence type="ECO:0000256" key="2">
    <source>
        <dbReference type="ARBA" id="ARBA00022723"/>
    </source>
</evidence>
<dbReference type="InterPro" id="IPR008972">
    <property type="entry name" value="Cupredoxin"/>
</dbReference>